<keyword evidence="3" id="KW-1185">Reference proteome</keyword>
<dbReference type="Proteomes" id="UP000623467">
    <property type="component" value="Unassembled WGS sequence"/>
</dbReference>
<evidence type="ECO:0000256" key="1">
    <source>
        <dbReference type="SAM" id="MobiDB-lite"/>
    </source>
</evidence>
<dbReference type="OrthoDB" id="3013592at2759"/>
<name>A0A8H7DJL0_9AGAR</name>
<proteinExistence type="predicted"/>
<sequence length="141" mass="14402">MSSPGSFSNADVSKSFQEQAGMRWNLSKSKSSESDPKLVPAESGANTGTIINYISGGQGGSGGGGGVQGQGDAVALLLASACQEVSPANELLAAEIVKELAFLPLAIVQAGAFISESGALDSYLALYKKHKAQLLSFQPKP</sequence>
<gene>
    <name evidence="2" type="ORF">MSAN_00459600</name>
</gene>
<comment type="caution">
    <text evidence="2">The sequence shown here is derived from an EMBL/GenBank/DDBJ whole genome shotgun (WGS) entry which is preliminary data.</text>
</comment>
<dbReference type="AlphaFoldDB" id="A0A8H7DJL0"/>
<organism evidence="2 3">
    <name type="scientific">Mycena sanguinolenta</name>
    <dbReference type="NCBI Taxonomy" id="230812"/>
    <lineage>
        <taxon>Eukaryota</taxon>
        <taxon>Fungi</taxon>
        <taxon>Dikarya</taxon>
        <taxon>Basidiomycota</taxon>
        <taxon>Agaricomycotina</taxon>
        <taxon>Agaricomycetes</taxon>
        <taxon>Agaricomycetidae</taxon>
        <taxon>Agaricales</taxon>
        <taxon>Marasmiineae</taxon>
        <taxon>Mycenaceae</taxon>
        <taxon>Mycena</taxon>
    </lineage>
</organism>
<reference evidence="2" key="1">
    <citation type="submission" date="2020-05" db="EMBL/GenBank/DDBJ databases">
        <title>Mycena genomes resolve the evolution of fungal bioluminescence.</title>
        <authorList>
            <person name="Tsai I.J."/>
        </authorList>
    </citation>
    <scope>NUCLEOTIDE SEQUENCE</scope>
    <source>
        <strain evidence="2">160909Yilan</strain>
    </source>
</reference>
<accession>A0A8H7DJL0</accession>
<evidence type="ECO:0000313" key="3">
    <source>
        <dbReference type="Proteomes" id="UP000623467"/>
    </source>
</evidence>
<dbReference type="EMBL" id="JACAZH010000002">
    <property type="protein sequence ID" value="KAF7375702.1"/>
    <property type="molecule type" value="Genomic_DNA"/>
</dbReference>
<protein>
    <submittedName>
        <fullName evidence="2">Uncharacterized protein</fullName>
    </submittedName>
</protein>
<evidence type="ECO:0000313" key="2">
    <source>
        <dbReference type="EMBL" id="KAF7375702.1"/>
    </source>
</evidence>
<feature type="region of interest" description="Disordered" evidence="1">
    <location>
        <begin position="23"/>
        <end position="43"/>
    </location>
</feature>